<feature type="signal peptide" evidence="1">
    <location>
        <begin position="1"/>
        <end position="19"/>
    </location>
</feature>
<accession>A0A9P9EJN8</accession>
<dbReference type="EMBL" id="JAGMWT010000001">
    <property type="protein sequence ID" value="KAH7139410.1"/>
    <property type="molecule type" value="Genomic_DNA"/>
</dbReference>
<dbReference type="AlphaFoldDB" id="A0A9P9EJN8"/>
<keyword evidence="1" id="KW-0732">Signal</keyword>
<feature type="chain" id="PRO_5040249861" description="AA1-like domain-containing protein" evidence="1">
    <location>
        <begin position="20"/>
        <end position="148"/>
    </location>
</feature>
<name>A0A9P9EJN8_9PLEO</name>
<gene>
    <name evidence="2" type="ORF">B0J11DRAFT_516737</name>
</gene>
<organism evidence="2 3">
    <name type="scientific">Dendryphion nanum</name>
    <dbReference type="NCBI Taxonomy" id="256645"/>
    <lineage>
        <taxon>Eukaryota</taxon>
        <taxon>Fungi</taxon>
        <taxon>Dikarya</taxon>
        <taxon>Ascomycota</taxon>
        <taxon>Pezizomycotina</taxon>
        <taxon>Dothideomycetes</taxon>
        <taxon>Pleosporomycetidae</taxon>
        <taxon>Pleosporales</taxon>
        <taxon>Torulaceae</taxon>
        <taxon>Dendryphion</taxon>
    </lineage>
</organism>
<sequence>MRFTVPSIVSLAALSSAAAVVPRADYGYWDFSSSVTYPVSNYKSWHVSAVYYNTELAAPINVTCSHRELLTEEGRKTEDSCSDPSFTYDFGGVGQARTTTNVTLRQTVDLWGEKVTISGTEEFFWDFSGGAGFTGRTQGKIDVDSAIA</sequence>
<evidence type="ECO:0000313" key="3">
    <source>
        <dbReference type="Proteomes" id="UP000700596"/>
    </source>
</evidence>
<proteinExistence type="predicted"/>
<dbReference type="Proteomes" id="UP000700596">
    <property type="component" value="Unassembled WGS sequence"/>
</dbReference>
<protein>
    <recommendedName>
        <fullName evidence="4">AA1-like domain-containing protein</fullName>
    </recommendedName>
</protein>
<keyword evidence="3" id="KW-1185">Reference proteome</keyword>
<reference evidence="2" key="1">
    <citation type="journal article" date="2021" name="Nat. Commun.">
        <title>Genetic determinants of endophytism in the Arabidopsis root mycobiome.</title>
        <authorList>
            <person name="Mesny F."/>
            <person name="Miyauchi S."/>
            <person name="Thiergart T."/>
            <person name="Pickel B."/>
            <person name="Atanasova L."/>
            <person name="Karlsson M."/>
            <person name="Huettel B."/>
            <person name="Barry K.W."/>
            <person name="Haridas S."/>
            <person name="Chen C."/>
            <person name="Bauer D."/>
            <person name="Andreopoulos W."/>
            <person name="Pangilinan J."/>
            <person name="LaButti K."/>
            <person name="Riley R."/>
            <person name="Lipzen A."/>
            <person name="Clum A."/>
            <person name="Drula E."/>
            <person name="Henrissat B."/>
            <person name="Kohler A."/>
            <person name="Grigoriev I.V."/>
            <person name="Martin F.M."/>
            <person name="Hacquard S."/>
        </authorList>
    </citation>
    <scope>NUCLEOTIDE SEQUENCE</scope>
    <source>
        <strain evidence="2">MPI-CAGE-CH-0243</strain>
    </source>
</reference>
<evidence type="ECO:0008006" key="4">
    <source>
        <dbReference type="Google" id="ProtNLM"/>
    </source>
</evidence>
<evidence type="ECO:0000313" key="2">
    <source>
        <dbReference type="EMBL" id="KAH7139410.1"/>
    </source>
</evidence>
<evidence type="ECO:0000256" key="1">
    <source>
        <dbReference type="SAM" id="SignalP"/>
    </source>
</evidence>
<dbReference type="OrthoDB" id="3753703at2759"/>
<comment type="caution">
    <text evidence="2">The sequence shown here is derived from an EMBL/GenBank/DDBJ whole genome shotgun (WGS) entry which is preliminary data.</text>
</comment>